<dbReference type="InterPro" id="IPR039271">
    <property type="entry name" value="Kiwellin-like"/>
</dbReference>
<dbReference type="PANTHER" id="PTHR33191">
    <property type="entry name" value="RIPENING-RELATED PROTEIN 2-RELATED"/>
    <property type="match status" value="1"/>
</dbReference>
<sequence length="69" mass="8069">MTFNNFVKHRDDGGRSKCDGHYHSIEERVIALSTDWYNHKGRCMKNIRISANERSVLTKVVNECDLIMQ</sequence>
<evidence type="ECO:0000313" key="5">
    <source>
        <dbReference type="EMBL" id="KAK8965229.1"/>
    </source>
</evidence>
<proteinExistence type="inferred from homology"/>
<accession>A0ABR2MNF2</accession>
<keyword evidence="3" id="KW-0964">Secreted</keyword>
<evidence type="ECO:0000313" key="6">
    <source>
        <dbReference type="Proteomes" id="UP001412067"/>
    </source>
</evidence>
<dbReference type="EMBL" id="JBBWWR010000006">
    <property type="protein sequence ID" value="KAK8965229.1"/>
    <property type="molecule type" value="Genomic_DNA"/>
</dbReference>
<dbReference type="Proteomes" id="UP001412067">
    <property type="component" value="Unassembled WGS sequence"/>
</dbReference>
<keyword evidence="6" id="KW-1185">Reference proteome</keyword>
<keyword evidence="4" id="KW-0732">Signal</keyword>
<comment type="similarity">
    <text evidence="2">Belongs to the kiwellin family.</text>
</comment>
<comment type="subcellular location">
    <subcellularLocation>
        <location evidence="1">Secreted</location>
    </subcellularLocation>
</comment>
<reference evidence="5 6" key="1">
    <citation type="journal article" date="2022" name="Nat. Plants">
        <title>Genomes of leafy and leafless Platanthera orchids illuminate the evolution of mycoheterotrophy.</title>
        <authorList>
            <person name="Li M.H."/>
            <person name="Liu K.W."/>
            <person name="Li Z."/>
            <person name="Lu H.C."/>
            <person name="Ye Q.L."/>
            <person name="Zhang D."/>
            <person name="Wang J.Y."/>
            <person name="Li Y.F."/>
            <person name="Zhong Z.M."/>
            <person name="Liu X."/>
            <person name="Yu X."/>
            <person name="Liu D.K."/>
            <person name="Tu X.D."/>
            <person name="Liu B."/>
            <person name="Hao Y."/>
            <person name="Liao X.Y."/>
            <person name="Jiang Y.T."/>
            <person name="Sun W.H."/>
            <person name="Chen J."/>
            <person name="Chen Y.Q."/>
            <person name="Ai Y."/>
            <person name="Zhai J.W."/>
            <person name="Wu S.S."/>
            <person name="Zhou Z."/>
            <person name="Hsiao Y.Y."/>
            <person name="Wu W.L."/>
            <person name="Chen Y.Y."/>
            <person name="Lin Y.F."/>
            <person name="Hsu J.L."/>
            <person name="Li C.Y."/>
            <person name="Wang Z.W."/>
            <person name="Zhao X."/>
            <person name="Zhong W.Y."/>
            <person name="Ma X.K."/>
            <person name="Ma L."/>
            <person name="Huang J."/>
            <person name="Chen G.Z."/>
            <person name="Huang M.Z."/>
            <person name="Huang L."/>
            <person name="Peng D.H."/>
            <person name="Luo Y.B."/>
            <person name="Zou S.Q."/>
            <person name="Chen S.P."/>
            <person name="Lan S."/>
            <person name="Tsai W.C."/>
            <person name="Van de Peer Y."/>
            <person name="Liu Z.J."/>
        </authorList>
    </citation>
    <scope>NUCLEOTIDE SEQUENCE [LARGE SCALE GENOMIC DNA]</scope>
    <source>
        <strain evidence="5">Lor288</strain>
    </source>
</reference>
<dbReference type="PANTHER" id="PTHR33191:SF58">
    <property type="entry name" value="RIPENING-RELATED PROTEIN 1"/>
    <property type="match status" value="1"/>
</dbReference>
<gene>
    <name evidence="5" type="ORF">KSP40_PGU022195</name>
</gene>
<evidence type="ECO:0000256" key="4">
    <source>
        <dbReference type="ARBA" id="ARBA00022729"/>
    </source>
</evidence>
<name>A0ABR2MNF2_9ASPA</name>
<protein>
    <submittedName>
        <fullName evidence="5">Ripening-related protein 2</fullName>
    </submittedName>
</protein>
<evidence type="ECO:0000256" key="3">
    <source>
        <dbReference type="ARBA" id="ARBA00022525"/>
    </source>
</evidence>
<evidence type="ECO:0000256" key="1">
    <source>
        <dbReference type="ARBA" id="ARBA00004613"/>
    </source>
</evidence>
<comment type="caution">
    <text evidence="5">The sequence shown here is derived from an EMBL/GenBank/DDBJ whole genome shotgun (WGS) entry which is preliminary data.</text>
</comment>
<dbReference type="Gene3D" id="2.40.40.10">
    <property type="entry name" value="RlpA-like domain"/>
    <property type="match status" value="1"/>
</dbReference>
<dbReference type="InterPro" id="IPR036908">
    <property type="entry name" value="RlpA-like_sf"/>
</dbReference>
<dbReference type="SUPFAM" id="SSF50685">
    <property type="entry name" value="Barwin-like endoglucanases"/>
    <property type="match status" value="1"/>
</dbReference>
<dbReference type="Pfam" id="PF24300">
    <property type="entry name" value="KWL1"/>
    <property type="match status" value="1"/>
</dbReference>
<evidence type="ECO:0000256" key="2">
    <source>
        <dbReference type="ARBA" id="ARBA00005592"/>
    </source>
</evidence>
<organism evidence="5 6">
    <name type="scientific">Platanthera guangdongensis</name>
    <dbReference type="NCBI Taxonomy" id="2320717"/>
    <lineage>
        <taxon>Eukaryota</taxon>
        <taxon>Viridiplantae</taxon>
        <taxon>Streptophyta</taxon>
        <taxon>Embryophyta</taxon>
        <taxon>Tracheophyta</taxon>
        <taxon>Spermatophyta</taxon>
        <taxon>Magnoliopsida</taxon>
        <taxon>Liliopsida</taxon>
        <taxon>Asparagales</taxon>
        <taxon>Orchidaceae</taxon>
        <taxon>Orchidoideae</taxon>
        <taxon>Orchideae</taxon>
        <taxon>Orchidinae</taxon>
        <taxon>Platanthera</taxon>
    </lineage>
</organism>